<keyword evidence="2" id="KW-1185">Reference proteome</keyword>
<organism evidence="1 2">
    <name type="scientific">Paraconiothyrium brasiliense</name>
    <dbReference type="NCBI Taxonomy" id="300254"/>
    <lineage>
        <taxon>Eukaryota</taxon>
        <taxon>Fungi</taxon>
        <taxon>Dikarya</taxon>
        <taxon>Ascomycota</taxon>
        <taxon>Pezizomycotina</taxon>
        <taxon>Dothideomycetes</taxon>
        <taxon>Pleosporomycetidae</taxon>
        <taxon>Pleosporales</taxon>
        <taxon>Massarineae</taxon>
        <taxon>Didymosphaeriaceae</taxon>
        <taxon>Paraconiothyrium</taxon>
    </lineage>
</organism>
<dbReference type="SUPFAM" id="SSF47616">
    <property type="entry name" value="GST C-terminal domain-like"/>
    <property type="match status" value="1"/>
</dbReference>
<comment type="caution">
    <text evidence="1">The sequence shown here is derived from an EMBL/GenBank/DDBJ whole genome shotgun (WGS) entry which is preliminary data.</text>
</comment>
<dbReference type="Gene3D" id="3.40.30.10">
    <property type="entry name" value="Glutaredoxin"/>
    <property type="match status" value="1"/>
</dbReference>
<evidence type="ECO:0000313" key="2">
    <source>
        <dbReference type="Proteomes" id="UP001521785"/>
    </source>
</evidence>
<sequence length="258" mass="28932">MPFPRRIAGYLSEKRIPQSAITIVHVTDPAKGDHVVPSQSFRFPPRPKGSLPILAIPPSDESQDWTYIRQSMPIIYYLEEACAPGGQLAHLNARALIKGGDALERARIAEMLTLAEELLISWKPVRSFGTAVGTLKYPAGAKEMLRWVKRTVAAVDKLLVDRDLGYLKDDTKTVSIAEIVLFHFFDFVEYCYGVDLTKGSGAVVKAVYGTETQEEYTRLEEFYRNFKVRESAKRDVEKGELAASDVLKVMQSWHPGVL</sequence>
<proteinExistence type="predicted"/>
<reference evidence="1 2" key="1">
    <citation type="submission" date="2024-02" db="EMBL/GenBank/DDBJ databases">
        <title>De novo assembly and annotation of 12 fungi associated with fruit tree decline syndrome in Ontario, Canada.</title>
        <authorList>
            <person name="Sulman M."/>
            <person name="Ellouze W."/>
            <person name="Ilyukhin E."/>
        </authorList>
    </citation>
    <scope>NUCLEOTIDE SEQUENCE [LARGE SCALE GENOMIC DNA]</scope>
    <source>
        <strain evidence="1 2">M42-189</strain>
    </source>
</reference>
<accession>A0ABR3RKW1</accession>
<gene>
    <name evidence="1" type="ORF">SLS60_004622</name>
</gene>
<dbReference type="Proteomes" id="UP001521785">
    <property type="component" value="Unassembled WGS sequence"/>
</dbReference>
<dbReference type="InterPro" id="IPR036282">
    <property type="entry name" value="Glutathione-S-Trfase_C_sf"/>
</dbReference>
<name>A0ABR3RKW1_9PLEO</name>
<dbReference type="EMBL" id="JAKJXO020000005">
    <property type="protein sequence ID" value="KAL1605079.1"/>
    <property type="molecule type" value="Genomic_DNA"/>
</dbReference>
<evidence type="ECO:0000313" key="1">
    <source>
        <dbReference type="EMBL" id="KAL1605079.1"/>
    </source>
</evidence>
<dbReference type="Gene3D" id="1.20.1050.10">
    <property type="match status" value="1"/>
</dbReference>
<evidence type="ECO:0008006" key="3">
    <source>
        <dbReference type="Google" id="ProtNLM"/>
    </source>
</evidence>
<protein>
    <recommendedName>
        <fullName evidence="3">Glutathione S-transferase</fullName>
    </recommendedName>
</protein>